<name>A0A819XI40_9BILA</name>
<dbReference type="AlphaFoldDB" id="A0A819XI40"/>
<proteinExistence type="predicted"/>
<dbReference type="Proteomes" id="UP000663823">
    <property type="component" value="Unassembled WGS sequence"/>
</dbReference>
<organism evidence="2 3">
    <name type="scientific">Rotaria sordida</name>
    <dbReference type="NCBI Taxonomy" id="392033"/>
    <lineage>
        <taxon>Eukaryota</taxon>
        <taxon>Metazoa</taxon>
        <taxon>Spiralia</taxon>
        <taxon>Gnathifera</taxon>
        <taxon>Rotifera</taxon>
        <taxon>Eurotatoria</taxon>
        <taxon>Bdelloidea</taxon>
        <taxon>Philodinida</taxon>
        <taxon>Philodinidae</taxon>
        <taxon>Rotaria</taxon>
    </lineage>
</organism>
<evidence type="ECO:0000313" key="3">
    <source>
        <dbReference type="Proteomes" id="UP000663823"/>
    </source>
</evidence>
<evidence type="ECO:0000256" key="1">
    <source>
        <dbReference type="SAM" id="MobiDB-lite"/>
    </source>
</evidence>
<comment type="caution">
    <text evidence="2">The sequence shown here is derived from an EMBL/GenBank/DDBJ whole genome shotgun (WGS) entry which is preliminary data.</text>
</comment>
<evidence type="ECO:0000313" key="2">
    <source>
        <dbReference type="EMBL" id="CAF4136551.1"/>
    </source>
</evidence>
<reference evidence="2" key="1">
    <citation type="submission" date="2021-02" db="EMBL/GenBank/DDBJ databases">
        <authorList>
            <person name="Nowell W R."/>
        </authorList>
    </citation>
    <scope>NUCLEOTIDE SEQUENCE</scope>
</reference>
<sequence length="20" mass="2373">MALTDSQNQRRSQQSRLKPK</sequence>
<feature type="region of interest" description="Disordered" evidence="1">
    <location>
        <begin position="1"/>
        <end position="20"/>
    </location>
</feature>
<accession>A0A819XI40</accession>
<protein>
    <submittedName>
        <fullName evidence="2">Uncharacterized protein</fullName>
    </submittedName>
</protein>
<feature type="non-terminal residue" evidence="2">
    <location>
        <position position="20"/>
    </location>
</feature>
<gene>
    <name evidence="2" type="ORF">OTI717_LOCUS35519</name>
</gene>
<dbReference type="EMBL" id="CAJOAX010013868">
    <property type="protein sequence ID" value="CAF4136551.1"/>
    <property type="molecule type" value="Genomic_DNA"/>
</dbReference>